<evidence type="ECO:0000313" key="12">
    <source>
        <dbReference type="Ensembl" id="ENSSORP00005013317.1"/>
    </source>
</evidence>
<feature type="chain" id="PRO_5025408300" description="UPAR/Ly6 domain-containing protein" evidence="10">
    <location>
        <begin position="21"/>
        <end position="129"/>
    </location>
</feature>
<keyword evidence="2" id="KW-1003">Cell membrane</keyword>
<evidence type="ECO:0000256" key="10">
    <source>
        <dbReference type="SAM" id="SignalP"/>
    </source>
</evidence>
<keyword evidence="7" id="KW-0325">Glycoprotein</keyword>
<reference evidence="12" key="1">
    <citation type="submission" date="2019-06" db="EMBL/GenBank/DDBJ databases">
        <authorList>
            <consortium name="Wellcome Sanger Institute Data Sharing"/>
        </authorList>
    </citation>
    <scope>NUCLEOTIDE SEQUENCE [LARGE SCALE GENOMIC DNA]</scope>
</reference>
<reference evidence="12" key="2">
    <citation type="submission" date="2025-08" db="UniProtKB">
        <authorList>
            <consortium name="Ensembl"/>
        </authorList>
    </citation>
    <scope>IDENTIFICATION</scope>
</reference>
<organism evidence="12 13">
    <name type="scientific">Sphaeramia orbicularis</name>
    <name type="common">orbiculate cardinalfish</name>
    <dbReference type="NCBI Taxonomy" id="375764"/>
    <lineage>
        <taxon>Eukaryota</taxon>
        <taxon>Metazoa</taxon>
        <taxon>Chordata</taxon>
        <taxon>Craniata</taxon>
        <taxon>Vertebrata</taxon>
        <taxon>Euteleostomi</taxon>
        <taxon>Actinopterygii</taxon>
        <taxon>Neopterygii</taxon>
        <taxon>Teleostei</taxon>
        <taxon>Neoteleostei</taxon>
        <taxon>Acanthomorphata</taxon>
        <taxon>Gobiaria</taxon>
        <taxon>Kurtiformes</taxon>
        <taxon>Apogonoidei</taxon>
        <taxon>Apogonidae</taxon>
        <taxon>Apogoninae</taxon>
        <taxon>Sphaeramia</taxon>
    </lineage>
</organism>
<evidence type="ECO:0000256" key="2">
    <source>
        <dbReference type="ARBA" id="ARBA00022475"/>
    </source>
</evidence>
<evidence type="ECO:0000313" key="13">
    <source>
        <dbReference type="Proteomes" id="UP000472271"/>
    </source>
</evidence>
<evidence type="ECO:0000256" key="3">
    <source>
        <dbReference type="ARBA" id="ARBA00022622"/>
    </source>
</evidence>
<dbReference type="InterPro" id="IPR046354">
    <property type="entry name" value="SPACA4/Bouncer"/>
</dbReference>
<dbReference type="InterPro" id="IPR016054">
    <property type="entry name" value="LY6_UPA_recep-like"/>
</dbReference>
<dbReference type="GO" id="GO:0098552">
    <property type="term" value="C:side of membrane"/>
    <property type="evidence" value="ECO:0007669"/>
    <property type="project" value="UniProtKB-KW"/>
</dbReference>
<feature type="domain" description="UPAR/Ly6" evidence="11">
    <location>
        <begin position="20"/>
        <end position="103"/>
    </location>
</feature>
<dbReference type="GO" id="GO:0005886">
    <property type="term" value="C:plasma membrane"/>
    <property type="evidence" value="ECO:0007669"/>
    <property type="project" value="UniProtKB-SubCell"/>
</dbReference>
<evidence type="ECO:0000256" key="9">
    <source>
        <dbReference type="ARBA" id="ARBA00029446"/>
    </source>
</evidence>
<dbReference type="Pfam" id="PF00021">
    <property type="entry name" value="UPAR_LY6"/>
    <property type="match status" value="1"/>
</dbReference>
<protein>
    <recommendedName>
        <fullName evidence="11">UPAR/Ly6 domain-containing protein</fullName>
    </recommendedName>
</protein>
<sequence length="129" mass="13657">MNRLILQIFALGFCFAIVHTLKCYNCKIGFFDVCFTTETTCASGEHCFSGTGKAVGFVDIMMKGCLAEAECNQTSEVNFPSDSNTTAYTMTKTCCNTDLCNSAPGLPGGSGLKLALASVAALFVAHLLV</sequence>
<name>A0A672Z9Z1_9TELE</name>
<keyword evidence="4 10" id="KW-0732">Signal</keyword>
<dbReference type="InParanoid" id="A0A672Z9Z1"/>
<evidence type="ECO:0000256" key="6">
    <source>
        <dbReference type="ARBA" id="ARBA00023157"/>
    </source>
</evidence>
<comment type="subcellular location">
    <subcellularLocation>
        <location evidence="1">Cell membrane</location>
        <topology evidence="1">Lipid-anchor</topology>
        <topology evidence="1">GPI-anchor</topology>
    </subcellularLocation>
</comment>
<keyword evidence="6" id="KW-1015">Disulfide bond</keyword>
<dbReference type="Ensembl" id="ENSSORT00005013727.1">
    <property type="protein sequence ID" value="ENSSORP00005013317.1"/>
    <property type="gene ID" value="ENSSORG00005006906.1"/>
</dbReference>
<dbReference type="PANTHER" id="PTHR47613:SF1">
    <property type="entry name" value="SPERM ACROSOME MEMBRANE-ASSOCIATED PROTEIN 4"/>
    <property type="match status" value="1"/>
</dbReference>
<comment type="similarity">
    <text evidence="9">Belongs to the SPACA4/bouncer family.</text>
</comment>
<evidence type="ECO:0000259" key="11">
    <source>
        <dbReference type="Pfam" id="PF00021"/>
    </source>
</evidence>
<evidence type="ECO:0000256" key="8">
    <source>
        <dbReference type="ARBA" id="ARBA00023288"/>
    </source>
</evidence>
<dbReference type="GO" id="GO:0035036">
    <property type="term" value="P:sperm-egg recognition"/>
    <property type="evidence" value="ECO:0007669"/>
    <property type="project" value="TreeGrafter"/>
</dbReference>
<dbReference type="FunCoup" id="A0A672Z9Z1">
    <property type="interactions" value="237"/>
</dbReference>
<keyword evidence="3" id="KW-0336">GPI-anchor</keyword>
<evidence type="ECO:0000256" key="1">
    <source>
        <dbReference type="ARBA" id="ARBA00004609"/>
    </source>
</evidence>
<evidence type="ECO:0000256" key="5">
    <source>
        <dbReference type="ARBA" id="ARBA00023136"/>
    </source>
</evidence>
<keyword evidence="5" id="KW-0472">Membrane</keyword>
<gene>
    <name evidence="12" type="primary">spaca4l</name>
</gene>
<reference evidence="12" key="3">
    <citation type="submission" date="2025-09" db="UniProtKB">
        <authorList>
            <consortium name="Ensembl"/>
        </authorList>
    </citation>
    <scope>IDENTIFICATION</scope>
</reference>
<dbReference type="Gene3D" id="2.10.60.10">
    <property type="entry name" value="CD59"/>
    <property type="match status" value="1"/>
</dbReference>
<feature type="signal peptide" evidence="10">
    <location>
        <begin position="1"/>
        <end position="20"/>
    </location>
</feature>
<evidence type="ECO:0000256" key="7">
    <source>
        <dbReference type="ARBA" id="ARBA00023180"/>
    </source>
</evidence>
<keyword evidence="13" id="KW-1185">Reference proteome</keyword>
<evidence type="ECO:0000256" key="4">
    <source>
        <dbReference type="ARBA" id="ARBA00022729"/>
    </source>
</evidence>
<dbReference type="PANTHER" id="PTHR47613">
    <property type="entry name" value="SPERM ACROSOME MEMBRANE-ASSOCIATED PROTEIN 4"/>
    <property type="match status" value="1"/>
</dbReference>
<dbReference type="SUPFAM" id="SSF57302">
    <property type="entry name" value="Snake toxin-like"/>
    <property type="match status" value="1"/>
</dbReference>
<dbReference type="AlphaFoldDB" id="A0A672Z9Z1"/>
<dbReference type="InterPro" id="IPR045860">
    <property type="entry name" value="Snake_toxin-like_sf"/>
</dbReference>
<accession>A0A672Z9Z1</accession>
<dbReference type="OrthoDB" id="5962859at2759"/>
<dbReference type="Proteomes" id="UP000472271">
    <property type="component" value="Chromosome 11"/>
</dbReference>
<keyword evidence="8" id="KW-0449">Lipoprotein</keyword>
<proteinExistence type="inferred from homology"/>